<dbReference type="GO" id="GO:0003989">
    <property type="term" value="F:acetyl-CoA carboxylase activity"/>
    <property type="evidence" value="ECO:0007669"/>
    <property type="project" value="InterPro"/>
</dbReference>
<evidence type="ECO:0000313" key="2">
    <source>
        <dbReference type="Proteomes" id="UP000218505"/>
    </source>
</evidence>
<dbReference type="RefSeq" id="WP_096496963.1">
    <property type="nucleotide sequence ID" value="NZ_CP023445.1"/>
</dbReference>
<proteinExistence type="predicted"/>
<accession>A0A290ZE50</accession>
<evidence type="ECO:0000313" key="1">
    <source>
        <dbReference type="EMBL" id="ATE57243.1"/>
    </source>
</evidence>
<dbReference type="KEGG" id="apre:CNX65_31390"/>
<name>A0A290ZE50_9PSEU</name>
<dbReference type="Pfam" id="PF13822">
    <property type="entry name" value="ACC_epsilon"/>
    <property type="match status" value="1"/>
</dbReference>
<dbReference type="AlphaFoldDB" id="A0A290ZE50"/>
<gene>
    <name evidence="1" type="ORF">CNX65_31390</name>
</gene>
<dbReference type="EMBL" id="CP023445">
    <property type="protein sequence ID" value="ATE57243.1"/>
    <property type="molecule type" value="Genomic_DNA"/>
</dbReference>
<dbReference type="Proteomes" id="UP000218505">
    <property type="component" value="Chromosome"/>
</dbReference>
<dbReference type="GO" id="GO:0004658">
    <property type="term" value="F:propionyl-CoA carboxylase activity"/>
    <property type="evidence" value="ECO:0007669"/>
    <property type="project" value="InterPro"/>
</dbReference>
<organism evidence="1 2">
    <name type="scientific">Actinosynnema pretiosum</name>
    <dbReference type="NCBI Taxonomy" id="42197"/>
    <lineage>
        <taxon>Bacteria</taxon>
        <taxon>Bacillati</taxon>
        <taxon>Actinomycetota</taxon>
        <taxon>Actinomycetes</taxon>
        <taxon>Pseudonocardiales</taxon>
        <taxon>Pseudonocardiaceae</taxon>
        <taxon>Actinosynnema</taxon>
    </lineage>
</organism>
<dbReference type="InterPro" id="IPR032716">
    <property type="entry name" value="ACC_epsilon"/>
</dbReference>
<protein>
    <submittedName>
        <fullName evidence="1">Acyl-CoA dehydrogenase</fullName>
    </submittedName>
</protein>
<sequence>MSNRGHLRVVRGNPTEEELAALVAVLTAVAARRAVDGGARGDRGASRWADRSRLVRQPLAHGPGAWRASGLPR</sequence>
<keyword evidence="2" id="KW-1185">Reference proteome</keyword>
<reference evidence="1" key="1">
    <citation type="submission" date="2017-09" db="EMBL/GenBank/DDBJ databases">
        <title>Complete Genome Sequence of ansamitocin-producing Bacterium Actinosynnema pretiosum X47.</title>
        <authorList>
            <person name="Cao G."/>
            <person name="Zong G."/>
            <person name="Zhong C."/>
            <person name="Fu J."/>
        </authorList>
    </citation>
    <scope>NUCLEOTIDE SEQUENCE [LARGE SCALE GENOMIC DNA]</scope>
    <source>
        <strain evidence="1">X47</strain>
    </source>
</reference>